<keyword evidence="1" id="KW-0812">Transmembrane</keyword>
<reference evidence="2" key="1">
    <citation type="submission" date="2020-10" db="EMBL/GenBank/DDBJ databases">
        <authorList>
            <person name="Gilroy R."/>
        </authorList>
    </citation>
    <scope>NUCLEOTIDE SEQUENCE</scope>
    <source>
        <strain evidence="2">ChiSjej6B24-2974</strain>
    </source>
</reference>
<gene>
    <name evidence="2" type="ORF">IAA52_12515</name>
</gene>
<evidence type="ECO:0000313" key="3">
    <source>
        <dbReference type="Proteomes" id="UP000824260"/>
    </source>
</evidence>
<protein>
    <submittedName>
        <fullName evidence="2">DUF3810 family protein</fullName>
    </submittedName>
</protein>
<dbReference type="EMBL" id="DVFZ01000116">
    <property type="protein sequence ID" value="HIQ83907.1"/>
    <property type="molecule type" value="Genomic_DNA"/>
</dbReference>
<dbReference type="Proteomes" id="UP000824260">
    <property type="component" value="Unassembled WGS sequence"/>
</dbReference>
<keyword evidence="1" id="KW-1133">Transmembrane helix</keyword>
<dbReference type="Pfam" id="PF12725">
    <property type="entry name" value="DUF3810"/>
    <property type="match status" value="1"/>
</dbReference>
<comment type="caution">
    <text evidence="2">The sequence shown here is derived from an EMBL/GenBank/DDBJ whole genome shotgun (WGS) entry which is preliminary data.</text>
</comment>
<name>A0A9D0ZNR9_9FIRM</name>
<keyword evidence="1" id="KW-0472">Membrane</keyword>
<proteinExistence type="predicted"/>
<sequence length="314" mass="32979">MLYIAAGVLAGGSMLFVLACRCFPGLAEGWMEAVFAPVASALASLSGKCAFPIAEPLALLLVALLVFLLFRSRRGACLLLSGIVAGYALFWTPAYFVPERYPVDGQVESGALTAVCGELIERLNAYGAFALPDDLCERALEAASLAEPPAPLTAAPKYARYPEWMRALSLAGLYVPWTFEAVVNPDEAEAGRPFTAVHELMHMGGVADEGQANIYAYVACQQAGGAFAYSSDLWALQYAMAALGELDGAAWNDCLGRLSESVRADFFAIGGGAPPSAASGGAVEAFLRLGGISEKTANYGALAVWLCNAYCMNA</sequence>
<evidence type="ECO:0000256" key="1">
    <source>
        <dbReference type="SAM" id="Phobius"/>
    </source>
</evidence>
<accession>A0A9D0ZNR9</accession>
<evidence type="ECO:0000313" key="2">
    <source>
        <dbReference type="EMBL" id="HIQ83907.1"/>
    </source>
</evidence>
<reference evidence="2" key="2">
    <citation type="journal article" date="2021" name="PeerJ">
        <title>Extensive microbial diversity within the chicken gut microbiome revealed by metagenomics and culture.</title>
        <authorList>
            <person name="Gilroy R."/>
            <person name="Ravi A."/>
            <person name="Getino M."/>
            <person name="Pursley I."/>
            <person name="Horton D.L."/>
            <person name="Alikhan N.F."/>
            <person name="Baker D."/>
            <person name="Gharbi K."/>
            <person name="Hall N."/>
            <person name="Watson M."/>
            <person name="Adriaenssens E.M."/>
            <person name="Foster-Nyarko E."/>
            <person name="Jarju S."/>
            <person name="Secka A."/>
            <person name="Antonio M."/>
            <person name="Oren A."/>
            <person name="Chaudhuri R.R."/>
            <person name="La Ragione R."/>
            <person name="Hildebrand F."/>
            <person name="Pallen M.J."/>
        </authorList>
    </citation>
    <scope>NUCLEOTIDE SEQUENCE</scope>
    <source>
        <strain evidence="2">ChiSjej6B24-2974</strain>
    </source>
</reference>
<feature type="transmembrane region" description="Helical" evidence="1">
    <location>
        <begin position="50"/>
        <end position="70"/>
    </location>
</feature>
<organism evidence="2 3">
    <name type="scientific">Candidatus Pullichristensenella stercorigallinarum</name>
    <dbReference type="NCBI Taxonomy" id="2840909"/>
    <lineage>
        <taxon>Bacteria</taxon>
        <taxon>Bacillati</taxon>
        <taxon>Bacillota</taxon>
        <taxon>Clostridia</taxon>
        <taxon>Candidatus Pullichristensenella</taxon>
    </lineage>
</organism>
<feature type="transmembrane region" description="Helical" evidence="1">
    <location>
        <begin position="77"/>
        <end position="96"/>
    </location>
</feature>
<dbReference type="InterPro" id="IPR024294">
    <property type="entry name" value="DUF3810"/>
</dbReference>
<dbReference type="AlphaFoldDB" id="A0A9D0ZNR9"/>